<comment type="subcellular location">
    <subcellularLocation>
        <location evidence="1">Fimbrium</location>
    </subcellularLocation>
</comment>
<evidence type="ECO:0000256" key="4">
    <source>
        <dbReference type="ARBA" id="ARBA00023263"/>
    </source>
</evidence>
<feature type="chain" id="PRO_5047458793" evidence="5">
    <location>
        <begin position="24"/>
        <end position="174"/>
    </location>
</feature>
<dbReference type="InterPro" id="IPR000259">
    <property type="entry name" value="Adhesion_dom_fimbrial"/>
</dbReference>
<comment type="caution">
    <text evidence="7">The sequence shown here is derived from an EMBL/GenBank/DDBJ whole genome shotgun (WGS) entry which is preliminary data.</text>
</comment>
<feature type="domain" description="Fimbrial-type adhesion" evidence="6">
    <location>
        <begin position="30"/>
        <end position="165"/>
    </location>
</feature>
<keyword evidence="8" id="KW-1185">Reference proteome</keyword>
<evidence type="ECO:0000313" key="7">
    <source>
        <dbReference type="EMBL" id="MEY1661143.1"/>
    </source>
</evidence>
<dbReference type="InterPro" id="IPR008966">
    <property type="entry name" value="Adhesion_dom_sf"/>
</dbReference>
<dbReference type="InterPro" id="IPR036937">
    <property type="entry name" value="Adhesion_dom_fimbrial_sf"/>
</dbReference>
<dbReference type="EMBL" id="JBGCUO010000001">
    <property type="protein sequence ID" value="MEY1661143.1"/>
    <property type="molecule type" value="Genomic_DNA"/>
</dbReference>
<organism evidence="7 8">
    <name type="scientific">Isoalcanivorax beigongshangi</name>
    <dbReference type="NCBI Taxonomy" id="3238810"/>
    <lineage>
        <taxon>Bacteria</taxon>
        <taxon>Pseudomonadati</taxon>
        <taxon>Pseudomonadota</taxon>
        <taxon>Gammaproteobacteria</taxon>
        <taxon>Oceanospirillales</taxon>
        <taxon>Alcanivoracaceae</taxon>
        <taxon>Isoalcanivorax</taxon>
    </lineage>
</organism>
<name>A0ABV4AF72_9GAMM</name>
<dbReference type="InterPro" id="IPR050263">
    <property type="entry name" value="Bact_Fimbrial_Adh_Pro"/>
</dbReference>
<sequence length="174" mass="18048">MKLNFKHAMFAAALATTAGSAMAYDVRIDVNGKLTSSTCEVTAGSSKQATINLPELDVSSLNAAGASSGRKQLDLAVTGCQDTTVAEVHFEPSGVNVTPAGTLRNLATSEPAANVEVQLLDGQSKVLNLNTDTASYAVSGATGTVTLYAQYYSPQGDAQPGNVTSYIEMSMAYR</sequence>
<proteinExistence type="inferred from homology"/>
<comment type="similarity">
    <text evidence="2">Belongs to the fimbrial protein family.</text>
</comment>
<protein>
    <submittedName>
        <fullName evidence="7">Fimbrial protein</fullName>
    </submittedName>
</protein>
<evidence type="ECO:0000256" key="2">
    <source>
        <dbReference type="ARBA" id="ARBA00006671"/>
    </source>
</evidence>
<gene>
    <name evidence="7" type="ORF">AB5I84_03155</name>
</gene>
<accession>A0ABV4AF72</accession>
<evidence type="ECO:0000256" key="1">
    <source>
        <dbReference type="ARBA" id="ARBA00004561"/>
    </source>
</evidence>
<evidence type="ECO:0000256" key="3">
    <source>
        <dbReference type="ARBA" id="ARBA00022729"/>
    </source>
</evidence>
<dbReference type="Gene3D" id="2.60.40.1090">
    <property type="entry name" value="Fimbrial-type adhesion domain"/>
    <property type="match status" value="1"/>
</dbReference>
<dbReference type="RefSeq" id="WP_369454389.1">
    <property type="nucleotide sequence ID" value="NZ_JBGCUO010000001.1"/>
</dbReference>
<dbReference type="PANTHER" id="PTHR33420">
    <property type="entry name" value="FIMBRIAL SUBUNIT ELFA-RELATED"/>
    <property type="match status" value="1"/>
</dbReference>
<reference evidence="7 8" key="1">
    <citation type="submission" date="2024-07" db="EMBL/GenBank/DDBJ databases">
        <authorList>
            <person name="Ren Q."/>
        </authorList>
    </citation>
    <scope>NUCLEOTIDE SEQUENCE [LARGE SCALE GENOMIC DNA]</scope>
    <source>
        <strain evidence="7 8">REN37</strain>
    </source>
</reference>
<keyword evidence="3 5" id="KW-0732">Signal</keyword>
<dbReference type="Pfam" id="PF00419">
    <property type="entry name" value="Fimbrial"/>
    <property type="match status" value="1"/>
</dbReference>
<evidence type="ECO:0000259" key="6">
    <source>
        <dbReference type="Pfam" id="PF00419"/>
    </source>
</evidence>
<dbReference type="Proteomes" id="UP001562065">
    <property type="component" value="Unassembled WGS sequence"/>
</dbReference>
<dbReference type="SUPFAM" id="SSF49401">
    <property type="entry name" value="Bacterial adhesins"/>
    <property type="match status" value="1"/>
</dbReference>
<dbReference type="PANTHER" id="PTHR33420:SF3">
    <property type="entry name" value="FIMBRIAL SUBUNIT ELFA"/>
    <property type="match status" value="1"/>
</dbReference>
<feature type="signal peptide" evidence="5">
    <location>
        <begin position="1"/>
        <end position="23"/>
    </location>
</feature>
<keyword evidence="4" id="KW-0281">Fimbrium</keyword>
<evidence type="ECO:0000256" key="5">
    <source>
        <dbReference type="SAM" id="SignalP"/>
    </source>
</evidence>
<evidence type="ECO:0000313" key="8">
    <source>
        <dbReference type="Proteomes" id="UP001562065"/>
    </source>
</evidence>